<dbReference type="AlphaFoldDB" id="A0A3M0AAX4"/>
<organism evidence="15 16">
    <name type="scientific">Umboniibacter marinipuniceus</name>
    <dbReference type="NCBI Taxonomy" id="569599"/>
    <lineage>
        <taxon>Bacteria</taxon>
        <taxon>Pseudomonadati</taxon>
        <taxon>Pseudomonadota</taxon>
        <taxon>Gammaproteobacteria</taxon>
        <taxon>Cellvibrionales</taxon>
        <taxon>Cellvibrionaceae</taxon>
        <taxon>Umboniibacter</taxon>
    </lineage>
</organism>
<dbReference type="GO" id="GO:0009279">
    <property type="term" value="C:cell outer membrane"/>
    <property type="evidence" value="ECO:0007669"/>
    <property type="project" value="UniProtKB-SubCell"/>
</dbReference>
<dbReference type="GO" id="GO:0006826">
    <property type="term" value="P:iron ion transport"/>
    <property type="evidence" value="ECO:0007669"/>
    <property type="project" value="UniProtKB-KW"/>
</dbReference>
<dbReference type="Gene3D" id="2.40.170.20">
    <property type="entry name" value="TonB-dependent receptor, beta-barrel domain"/>
    <property type="match status" value="2"/>
</dbReference>
<evidence type="ECO:0000256" key="10">
    <source>
        <dbReference type="ARBA" id="ARBA00023237"/>
    </source>
</evidence>
<dbReference type="Pfam" id="PF07715">
    <property type="entry name" value="Plug"/>
    <property type="match status" value="1"/>
</dbReference>
<evidence type="ECO:0000256" key="7">
    <source>
        <dbReference type="ARBA" id="ARBA00023065"/>
    </source>
</evidence>
<evidence type="ECO:0000256" key="3">
    <source>
        <dbReference type="ARBA" id="ARBA00022452"/>
    </source>
</evidence>
<keyword evidence="3 11" id="KW-1134">Transmembrane beta strand</keyword>
<evidence type="ECO:0000256" key="6">
    <source>
        <dbReference type="ARBA" id="ARBA00023004"/>
    </source>
</evidence>
<dbReference type="PANTHER" id="PTHR32552:SF81">
    <property type="entry name" value="TONB-DEPENDENT OUTER MEMBRANE RECEPTOR"/>
    <property type="match status" value="1"/>
</dbReference>
<comment type="similarity">
    <text evidence="11 12">Belongs to the TonB-dependent receptor family.</text>
</comment>
<evidence type="ECO:0000256" key="8">
    <source>
        <dbReference type="ARBA" id="ARBA00023077"/>
    </source>
</evidence>
<evidence type="ECO:0000256" key="2">
    <source>
        <dbReference type="ARBA" id="ARBA00022448"/>
    </source>
</evidence>
<gene>
    <name evidence="15" type="ORF">DFR27_0262</name>
</gene>
<dbReference type="InterPro" id="IPR039426">
    <property type="entry name" value="TonB-dep_rcpt-like"/>
</dbReference>
<evidence type="ECO:0000256" key="1">
    <source>
        <dbReference type="ARBA" id="ARBA00004571"/>
    </source>
</evidence>
<keyword evidence="6" id="KW-0408">Iron</keyword>
<evidence type="ECO:0000313" key="15">
    <source>
        <dbReference type="EMBL" id="RMA82313.1"/>
    </source>
</evidence>
<reference evidence="15 16" key="1">
    <citation type="submission" date="2018-10" db="EMBL/GenBank/DDBJ databases">
        <title>Genomic Encyclopedia of Type Strains, Phase IV (KMG-IV): sequencing the most valuable type-strain genomes for metagenomic binning, comparative biology and taxonomic classification.</title>
        <authorList>
            <person name="Goeker M."/>
        </authorList>
    </citation>
    <scope>NUCLEOTIDE SEQUENCE [LARGE SCALE GENOMIC DNA]</scope>
    <source>
        <strain evidence="15 16">DSM 25080</strain>
    </source>
</reference>
<accession>A0A3M0AAX4</accession>
<dbReference type="SUPFAM" id="SSF56935">
    <property type="entry name" value="Porins"/>
    <property type="match status" value="1"/>
</dbReference>
<comment type="subcellular location">
    <subcellularLocation>
        <location evidence="1 11">Cell outer membrane</location>
        <topology evidence="1 11">Multi-pass membrane protein</topology>
    </subcellularLocation>
</comment>
<sequence>MRKTTLSQAIGMVTIGLVANTHAQIEEVVVTATKRAENAQDIPVAVEAITEESLEQFGISNFTDYLVHLPGVTAGGSGPGQNTVYIRGVASTTPNLTTAGVAGLAPNVALYLDEQPLSQPGRNLDVYAADMSRVEVLSGPQGTLFGASSQAGLMRLITNKPDPTDQYGKLKLGVASTSGGDASNNVEVMYNLPVSDGVTVRAVLYRDDQGGYIDNVASTIDLSESGRFRSAGTVRANGVPVSAGREGFQAGQDLSNVNFLQADNADFVEEDFNGVVYEGARVSALFDLAENWELLVGFGTQTIEADGVFSADPELDDYEIASFTDNHLDDSFDNYNWTLTGEFADLEMVYTGAYTSRNTDQTVDYTDYLFVGQYLPYYLCDYSVVYPGAAGPAGTCQAPNLLVDVTSETTVQTHEFRISTDQTASIRATAGLFYSDLELKERNDFDYANSVHIDGGLGFVDNYAFDTGYRSDTGAFPPGVIFRNDVLRTDEQYGIFGEITFDLSETLSAIVGARYYDVSVDMEGSANSSFCNRALFFTQDMQAYGTDISDLYNGDGEFTDRKDCSGNQTTYTLDTVDANTPAYVVAALNAPDEAHTSGTIFKATLNWRPMDDALYYVTFSEGFRPGLLNRPGGSTNGQGFSVPFALDTDEVKNYEFGWKTEWLDRTVRFNGSLFFVDISRLQTTIFDPSITNLFFADNAANAEVLGLEGDLVWAPLNLEGLMVNASFSMLDTEITEVLTPTDDVNKGDSLAFAPELQVTLSARYEWPVFENFTAHVMPHASYSDTVYTDIIDINRLELDAWMLLGLTAGVSADEWTLEGYIDNLTDEQAEISGNFNFDRARINYARPRTIGVRMSYSF</sequence>
<keyword evidence="10 11" id="KW-0998">Cell outer membrane</keyword>
<evidence type="ECO:0000256" key="9">
    <source>
        <dbReference type="ARBA" id="ARBA00023136"/>
    </source>
</evidence>
<dbReference type="InterPro" id="IPR036942">
    <property type="entry name" value="Beta-barrel_TonB_sf"/>
</dbReference>
<dbReference type="InterPro" id="IPR000531">
    <property type="entry name" value="Beta-barrel_TonB"/>
</dbReference>
<keyword evidence="8 12" id="KW-0798">TonB box</keyword>
<evidence type="ECO:0000256" key="4">
    <source>
        <dbReference type="ARBA" id="ARBA00022496"/>
    </source>
</evidence>
<comment type="caution">
    <text evidence="15">The sequence shown here is derived from an EMBL/GenBank/DDBJ whole genome shotgun (WGS) entry which is preliminary data.</text>
</comment>
<keyword evidence="16" id="KW-1185">Reference proteome</keyword>
<evidence type="ECO:0000259" key="14">
    <source>
        <dbReference type="Pfam" id="PF07715"/>
    </source>
</evidence>
<dbReference type="PROSITE" id="PS52016">
    <property type="entry name" value="TONB_DEPENDENT_REC_3"/>
    <property type="match status" value="1"/>
</dbReference>
<keyword evidence="4" id="KW-0410">Iron transport</keyword>
<keyword evidence="15" id="KW-0675">Receptor</keyword>
<feature type="domain" description="TonB-dependent receptor-like beta-barrel" evidence="13">
    <location>
        <begin position="312"/>
        <end position="824"/>
    </location>
</feature>
<dbReference type="RefSeq" id="WP_121875653.1">
    <property type="nucleotide sequence ID" value="NZ_REFJ01000001.1"/>
</dbReference>
<dbReference type="Pfam" id="PF00593">
    <property type="entry name" value="TonB_dep_Rec_b-barrel"/>
    <property type="match status" value="1"/>
</dbReference>
<protein>
    <submittedName>
        <fullName evidence="15">TonB-dependent receptor-like protein</fullName>
    </submittedName>
</protein>
<dbReference type="OrthoDB" id="127311at2"/>
<proteinExistence type="inferred from homology"/>
<evidence type="ECO:0000256" key="11">
    <source>
        <dbReference type="PROSITE-ProRule" id="PRU01360"/>
    </source>
</evidence>
<keyword evidence="5 11" id="KW-0812">Transmembrane</keyword>
<feature type="domain" description="TonB-dependent receptor plug" evidence="14">
    <location>
        <begin position="39"/>
        <end position="152"/>
    </location>
</feature>
<evidence type="ECO:0000256" key="5">
    <source>
        <dbReference type="ARBA" id="ARBA00022692"/>
    </source>
</evidence>
<dbReference type="PANTHER" id="PTHR32552">
    <property type="entry name" value="FERRICHROME IRON RECEPTOR-RELATED"/>
    <property type="match status" value="1"/>
</dbReference>
<evidence type="ECO:0000313" key="16">
    <source>
        <dbReference type="Proteomes" id="UP000267187"/>
    </source>
</evidence>
<keyword evidence="9 11" id="KW-0472">Membrane</keyword>
<dbReference type="Proteomes" id="UP000267187">
    <property type="component" value="Unassembled WGS sequence"/>
</dbReference>
<evidence type="ECO:0000259" key="13">
    <source>
        <dbReference type="Pfam" id="PF00593"/>
    </source>
</evidence>
<name>A0A3M0AAX4_9GAMM</name>
<keyword evidence="7" id="KW-0406">Ion transport</keyword>
<keyword evidence="2 11" id="KW-0813">Transport</keyword>
<evidence type="ECO:0000256" key="12">
    <source>
        <dbReference type="RuleBase" id="RU003357"/>
    </source>
</evidence>
<dbReference type="EMBL" id="REFJ01000001">
    <property type="protein sequence ID" value="RMA82313.1"/>
    <property type="molecule type" value="Genomic_DNA"/>
</dbReference>
<dbReference type="InterPro" id="IPR012910">
    <property type="entry name" value="Plug_dom"/>
</dbReference>